<evidence type="ECO:0000313" key="3">
    <source>
        <dbReference type="Proteomes" id="UP001174909"/>
    </source>
</evidence>
<dbReference type="AlphaFoldDB" id="A0AA35R3B6"/>
<sequence>MVGEVNIAVHVAAGKGLMNEWWKIESCTPGGAVLTGGYELPAKYVLHTFGSGFRNQAMLESCYSSCLDLVLEHNIRSVVLEVAVRYAHKTIPRLI</sequence>
<comment type="caution">
    <text evidence="2">The sequence shown here is derived from an EMBL/GenBank/DDBJ whole genome shotgun (WGS) entry which is preliminary data.</text>
</comment>
<dbReference type="InterPro" id="IPR002589">
    <property type="entry name" value="Macro_dom"/>
</dbReference>
<dbReference type="Pfam" id="PF01661">
    <property type="entry name" value="Macro"/>
    <property type="match status" value="1"/>
</dbReference>
<accession>A0AA35R3B6</accession>
<dbReference type="InterPro" id="IPR043472">
    <property type="entry name" value="Macro_dom-like"/>
</dbReference>
<evidence type="ECO:0000313" key="2">
    <source>
        <dbReference type="EMBL" id="CAI8002650.1"/>
    </source>
</evidence>
<dbReference type="Gene3D" id="3.40.220.10">
    <property type="entry name" value="Leucine Aminopeptidase, subunit E, domain 1"/>
    <property type="match status" value="1"/>
</dbReference>
<name>A0AA35R3B6_GEOBA</name>
<dbReference type="SUPFAM" id="SSF52949">
    <property type="entry name" value="Macro domain-like"/>
    <property type="match status" value="1"/>
</dbReference>
<evidence type="ECO:0000259" key="1">
    <source>
        <dbReference type="PROSITE" id="PS51154"/>
    </source>
</evidence>
<dbReference type="Proteomes" id="UP001174909">
    <property type="component" value="Unassembled WGS sequence"/>
</dbReference>
<gene>
    <name evidence="2" type="ORF">GBAR_LOCUS3438</name>
</gene>
<dbReference type="EMBL" id="CASHTH010000488">
    <property type="protein sequence ID" value="CAI8002650.1"/>
    <property type="molecule type" value="Genomic_DNA"/>
</dbReference>
<proteinExistence type="predicted"/>
<dbReference type="PANTHER" id="PTHR11106">
    <property type="entry name" value="GANGLIOSIDE INDUCED DIFFERENTIATION ASSOCIATED PROTEIN 2-RELATED"/>
    <property type="match status" value="1"/>
</dbReference>
<dbReference type="PANTHER" id="PTHR11106:SF27">
    <property type="entry name" value="MACRO DOMAIN-CONTAINING PROTEIN"/>
    <property type="match status" value="1"/>
</dbReference>
<reference evidence="2" key="1">
    <citation type="submission" date="2023-03" db="EMBL/GenBank/DDBJ databases">
        <authorList>
            <person name="Steffen K."/>
            <person name="Cardenas P."/>
        </authorList>
    </citation>
    <scope>NUCLEOTIDE SEQUENCE</scope>
</reference>
<protein>
    <submittedName>
        <fullName evidence="2">ADP-ribose glycohydrolase MACROD1</fullName>
    </submittedName>
</protein>
<keyword evidence="3" id="KW-1185">Reference proteome</keyword>
<organism evidence="2 3">
    <name type="scientific">Geodia barretti</name>
    <name type="common">Barrett's horny sponge</name>
    <dbReference type="NCBI Taxonomy" id="519541"/>
    <lineage>
        <taxon>Eukaryota</taxon>
        <taxon>Metazoa</taxon>
        <taxon>Porifera</taxon>
        <taxon>Demospongiae</taxon>
        <taxon>Heteroscleromorpha</taxon>
        <taxon>Tetractinellida</taxon>
        <taxon>Astrophorina</taxon>
        <taxon>Geodiidae</taxon>
        <taxon>Geodia</taxon>
    </lineage>
</organism>
<dbReference type="PROSITE" id="PS51154">
    <property type="entry name" value="MACRO"/>
    <property type="match status" value="1"/>
</dbReference>
<feature type="domain" description="Macro" evidence="1">
    <location>
        <begin position="1"/>
        <end position="95"/>
    </location>
</feature>